<keyword evidence="2" id="KW-1185">Reference proteome</keyword>
<protein>
    <submittedName>
        <fullName evidence="1">Uncharacterized protein</fullName>
    </submittedName>
</protein>
<reference evidence="1" key="1">
    <citation type="submission" date="2021-06" db="EMBL/GenBank/DDBJ databases">
        <title>Parelaphostrongylus tenuis whole genome reference sequence.</title>
        <authorList>
            <person name="Garwood T.J."/>
            <person name="Larsen P.A."/>
            <person name="Fountain-Jones N.M."/>
            <person name="Garbe J.R."/>
            <person name="Macchietto M.G."/>
            <person name="Kania S.A."/>
            <person name="Gerhold R.W."/>
            <person name="Richards J.E."/>
            <person name="Wolf T.M."/>
        </authorList>
    </citation>
    <scope>NUCLEOTIDE SEQUENCE</scope>
    <source>
        <strain evidence="1">MNPRO001-30</strain>
        <tissue evidence="1">Meninges</tissue>
    </source>
</reference>
<dbReference type="Proteomes" id="UP001196413">
    <property type="component" value="Unassembled WGS sequence"/>
</dbReference>
<dbReference type="EMBL" id="JAHQIW010004583">
    <property type="protein sequence ID" value="KAJ1363024.1"/>
    <property type="molecule type" value="Genomic_DNA"/>
</dbReference>
<gene>
    <name evidence="1" type="ORF">KIN20_022773</name>
</gene>
<name>A0AAD5QVF6_PARTN</name>
<evidence type="ECO:0000313" key="1">
    <source>
        <dbReference type="EMBL" id="KAJ1363024.1"/>
    </source>
</evidence>
<accession>A0AAD5QVF6</accession>
<dbReference type="AlphaFoldDB" id="A0AAD5QVF6"/>
<evidence type="ECO:0000313" key="2">
    <source>
        <dbReference type="Proteomes" id="UP001196413"/>
    </source>
</evidence>
<sequence length="110" mass="13144">MLIIFWDQSEPIRRDMLQAGQTLSRQQLVRCNQVFYVTAVDKSFRFKTTQSHTLLRKQKEADRFELEAYELSTVFAGAVSIRFHLFRSLKYRLDKKKFRDISHPRRESTG</sequence>
<comment type="caution">
    <text evidence="1">The sequence shown here is derived from an EMBL/GenBank/DDBJ whole genome shotgun (WGS) entry which is preliminary data.</text>
</comment>
<organism evidence="1 2">
    <name type="scientific">Parelaphostrongylus tenuis</name>
    <name type="common">Meningeal worm</name>
    <dbReference type="NCBI Taxonomy" id="148309"/>
    <lineage>
        <taxon>Eukaryota</taxon>
        <taxon>Metazoa</taxon>
        <taxon>Ecdysozoa</taxon>
        <taxon>Nematoda</taxon>
        <taxon>Chromadorea</taxon>
        <taxon>Rhabditida</taxon>
        <taxon>Rhabditina</taxon>
        <taxon>Rhabditomorpha</taxon>
        <taxon>Strongyloidea</taxon>
        <taxon>Metastrongylidae</taxon>
        <taxon>Parelaphostrongylus</taxon>
    </lineage>
</organism>
<proteinExistence type="predicted"/>